<keyword evidence="2 4" id="KW-0238">DNA-binding</keyword>
<evidence type="ECO:0000313" key="7">
    <source>
        <dbReference type="EMBL" id="PDQ36524.1"/>
    </source>
</evidence>
<dbReference type="Pfam" id="PF00589">
    <property type="entry name" value="Phage_integrase"/>
    <property type="match status" value="1"/>
</dbReference>
<keyword evidence="3" id="KW-0233">DNA recombination</keyword>
<proteinExistence type="inferred from homology"/>
<evidence type="ECO:0000256" key="2">
    <source>
        <dbReference type="ARBA" id="ARBA00023125"/>
    </source>
</evidence>
<comment type="similarity">
    <text evidence="1">Belongs to the 'phage' integrase family.</text>
</comment>
<dbReference type="InterPro" id="IPR002104">
    <property type="entry name" value="Integrase_catalytic"/>
</dbReference>
<dbReference type="PROSITE" id="PS51900">
    <property type="entry name" value="CB"/>
    <property type="match status" value="1"/>
</dbReference>
<dbReference type="PROSITE" id="PS51898">
    <property type="entry name" value="TYR_RECOMBINASE"/>
    <property type="match status" value="1"/>
</dbReference>
<dbReference type="InterPro" id="IPR050090">
    <property type="entry name" value="Tyrosine_recombinase_XerCD"/>
</dbReference>
<dbReference type="PANTHER" id="PTHR30349:SF64">
    <property type="entry name" value="PROPHAGE INTEGRASE INTD-RELATED"/>
    <property type="match status" value="1"/>
</dbReference>
<dbReference type="InterPro" id="IPR010998">
    <property type="entry name" value="Integrase_recombinase_N"/>
</dbReference>
<evidence type="ECO:0000259" key="5">
    <source>
        <dbReference type="PROSITE" id="PS51898"/>
    </source>
</evidence>
<feature type="domain" description="Core-binding (CB)" evidence="6">
    <location>
        <begin position="1"/>
        <end position="78"/>
    </location>
</feature>
<feature type="domain" description="Tyr recombinase" evidence="5">
    <location>
        <begin position="99"/>
        <end position="263"/>
    </location>
</feature>
<dbReference type="InterPro" id="IPR044068">
    <property type="entry name" value="CB"/>
</dbReference>
<dbReference type="SUPFAM" id="SSF56349">
    <property type="entry name" value="DNA breaking-rejoining enzymes"/>
    <property type="match status" value="1"/>
</dbReference>
<protein>
    <recommendedName>
        <fullName evidence="9">Integrase</fullName>
    </recommendedName>
</protein>
<accession>A0A2A6FUG2</accession>
<dbReference type="Gene3D" id="1.10.150.130">
    <property type="match status" value="1"/>
</dbReference>
<comment type="caution">
    <text evidence="7">The sequence shown here is derived from an EMBL/GenBank/DDBJ whole genome shotgun (WGS) entry which is preliminary data.</text>
</comment>
<name>A0A2A6FUG2_9MICO</name>
<evidence type="ECO:0008006" key="9">
    <source>
        <dbReference type="Google" id="ProtNLM"/>
    </source>
</evidence>
<organism evidence="7 8">
    <name type="scientific">Candidatus Lumbricidiphila eiseniae</name>
    <dbReference type="NCBI Taxonomy" id="1969409"/>
    <lineage>
        <taxon>Bacteria</taxon>
        <taxon>Bacillati</taxon>
        <taxon>Actinomycetota</taxon>
        <taxon>Actinomycetes</taxon>
        <taxon>Micrococcales</taxon>
        <taxon>Microbacteriaceae</taxon>
        <taxon>Candidatus Lumbricidiphila</taxon>
    </lineage>
</organism>
<reference evidence="8" key="1">
    <citation type="submission" date="2017-03" db="EMBL/GenBank/DDBJ databases">
        <authorList>
            <person name="Lund M.B."/>
        </authorList>
    </citation>
    <scope>NUCLEOTIDE SEQUENCE [LARGE SCALE GENOMIC DNA]</scope>
</reference>
<evidence type="ECO:0000259" key="6">
    <source>
        <dbReference type="PROSITE" id="PS51900"/>
    </source>
</evidence>
<dbReference type="PANTHER" id="PTHR30349">
    <property type="entry name" value="PHAGE INTEGRASE-RELATED"/>
    <property type="match status" value="1"/>
</dbReference>
<dbReference type="GO" id="GO:0006310">
    <property type="term" value="P:DNA recombination"/>
    <property type="evidence" value="ECO:0007669"/>
    <property type="project" value="UniProtKB-KW"/>
</dbReference>
<dbReference type="InterPro" id="IPR013762">
    <property type="entry name" value="Integrase-like_cat_sf"/>
</dbReference>
<dbReference type="CDD" id="cd00397">
    <property type="entry name" value="DNA_BRE_C"/>
    <property type="match status" value="1"/>
</dbReference>
<evidence type="ECO:0000256" key="1">
    <source>
        <dbReference type="ARBA" id="ARBA00008857"/>
    </source>
</evidence>
<evidence type="ECO:0000256" key="3">
    <source>
        <dbReference type="ARBA" id="ARBA00023172"/>
    </source>
</evidence>
<dbReference type="AlphaFoldDB" id="A0A2A6FUG2"/>
<gene>
    <name evidence="7" type="ORF">B5766_00325</name>
</gene>
<sequence>MSNDALITQFRHTLTDAGRNPATIRQRIGDITRLARTHNDLLGITTVELRRYLANPVWAPAYRKNTTTSIRQFYRWAHTTEQIDHDPAHDLPAVKVPSRPPLNATPENVVLSAFHAGTLRERAILLLAATMGLRRTEIATLHPTARTGNKLRVLGKNDKTRELTLDTLTLDVLKKLEREQGSDSYYFPGRFGGHVHSATVYKWVKQHLGDQWTLHACRRRAATAGYRANKNVFAVQQFLGHASVATTQIYVNVSEEEVADIAQAASLGNTHYARHIAGLPPQQQPDPNSHATFLRDLASITGRAREFGFEIFIR</sequence>
<dbReference type="EMBL" id="NAEP01000009">
    <property type="protein sequence ID" value="PDQ36524.1"/>
    <property type="molecule type" value="Genomic_DNA"/>
</dbReference>
<evidence type="ECO:0000256" key="4">
    <source>
        <dbReference type="PROSITE-ProRule" id="PRU01248"/>
    </source>
</evidence>
<dbReference type="InterPro" id="IPR011010">
    <property type="entry name" value="DNA_brk_join_enz"/>
</dbReference>
<dbReference type="GO" id="GO:0003677">
    <property type="term" value="F:DNA binding"/>
    <property type="evidence" value="ECO:0007669"/>
    <property type="project" value="UniProtKB-UniRule"/>
</dbReference>
<dbReference type="Gene3D" id="1.10.443.10">
    <property type="entry name" value="Intergrase catalytic core"/>
    <property type="match status" value="1"/>
</dbReference>
<dbReference type="Proteomes" id="UP000219994">
    <property type="component" value="Unassembled WGS sequence"/>
</dbReference>
<dbReference type="GO" id="GO:0015074">
    <property type="term" value="P:DNA integration"/>
    <property type="evidence" value="ECO:0007669"/>
    <property type="project" value="InterPro"/>
</dbReference>
<evidence type="ECO:0000313" key="8">
    <source>
        <dbReference type="Proteomes" id="UP000219994"/>
    </source>
</evidence>